<feature type="compositionally biased region" description="Basic and acidic residues" evidence="7">
    <location>
        <begin position="28"/>
        <end position="43"/>
    </location>
</feature>
<dbReference type="InterPro" id="IPR000195">
    <property type="entry name" value="Rab-GAP-TBC_dom"/>
</dbReference>
<dbReference type="Gene3D" id="1.10.8.270">
    <property type="entry name" value="putative rabgap domain of human tbc1 domain family member 14 like domains"/>
    <property type="match status" value="1"/>
</dbReference>
<gene>
    <name evidence="10" type="ORF">LOTGIDRAFT_141064</name>
</gene>
<feature type="compositionally biased region" description="Polar residues" evidence="7">
    <location>
        <begin position="1"/>
        <end position="10"/>
    </location>
</feature>
<dbReference type="Pfam" id="PF07534">
    <property type="entry name" value="TLD"/>
    <property type="match status" value="1"/>
</dbReference>
<dbReference type="CTD" id="20234386"/>
<dbReference type="RefSeq" id="XP_009049029.1">
    <property type="nucleotide sequence ID" value="XM_009050781.1"/>
</dbReference>
<feature type="domain" description="Rab-GAP TBC" evidence="8">
    <location>
        <begin position="114"/>
        <end position="298"/>
    </location>
</feature>
<dbReference type="SMART" id="SM00584">
    <property type="entry name" value="TLDc"/>
    <property type="match status" value="1"/>
</dbReference>
<dbReference type="OrthoDB" id="10065050at2759"/>
<dbReference type="HOGENOM" id="CLU_018035_1_0_1"/>
<organism evidence="10 11">
    <name type="scientific">Lottia gigantea</name>
    <name type="common">Giant owl limpet</name>
    <dbReference type="NCBI Taxonomy" id="225164"/>
    <lineage>
        <taxon>Eukaryota</taxon>
        <taxon>Metazoa</taxon>
        <taxon>Spiralia</taxon>
        <taxon>Lophotrochozoa</taxon>
        <taxon>Mollusca</taxon>
        <taxon>Gastropoda</taxon>
        <taxon>Patellogastropoda</taxon>
        <taxon>Lottioidea</taxon>
        <taxon>Lottiidae</taxon>
        <taxon>Lottia</taxon>
    </lineage>
</organism>
<dbReference type="AlphaFoldDB" id="V4CE93"/>
<evidence type="ECO:0008006" key="12">
    <source>
        <dbReference type="Google" id="ProtNLM"/>
    </source>
</evidence>
<dbReference type="SMART" id="SM00164">
    <property type="entry name" value="TBC"/>
    <property type="match status" value="1"/>
</dbReference>
<feature type="domain" description="TLDc" evidence="9">
    <location>
        <begin position="417"/>
        <end position="588"/>
    </location>
</feature>
<evidence type="ECO:0000256" key="1">
    <source>
        <dbReference type="ARBA" id="ARBA00004156"/>
    </source>
</evidence>
<dbReference type="SUPFAM" id="SSF47923">
    <property type="entry name" value="Ypt/Rab-GAP domain of gyp1p"/>
    <property type="match status" value="2"/>
</dbReference>
<keyword evidence="4" id="KW-0472">Membrane</keyword>
<evidence type="ECO:0000256" key="6">
    <source>
        <dbReference type="ARBA" id="ARBA00034103"/>
    </source>
</evidence>
<dbReference type="PROSITE" id="PS50086">
    <property type="entry name" value="TBC_RABGAP"/>
    <property type="match status" value="1"/>
</dbReference>
<dbReference type="InterPro" id="IPR035969">
    <property type="entry name" value="Rab-GAP_TBC_sf"/>
</dbReference>
<evidence type="ECO:0000256" key="5">
    <source>
        <dbReference type="ARBA" id="ARBA00023329"/>
    </source>
</evidence>
<evidence type="ECO:0000256" key="4">
    <source>
        <dbReference type="ARBA" id="ARBA00023136"/>
    </source>
</evidence>
<dbReference type="InterPro" id="IPR006571">
    <property type="entry name" value="TLDc_dom"/>
</dbReference>
<evidence type="ECO:0000256" key="2">
    <source>
        <dbReference type="ARBA" id="ARBA00004184"/>
    </source>
</evidence>
<proteinExistence type="predicted"/>
<keyword evidence="11" id="KW-1185">Reference proteome</keyword>
<keyword evidence="5" id="KW-0968">Cytoplasmic vesicle</keyword>
<evidence type="ECO:0000313" key="11">
    <source>
        <dbReference type="Proteomes" id="UP000030746"/>
    </source>
</evidence>
<evidence type="ECO:0000256" key="3">
    <source>
        <dbReference type="ARBA" id="ARBA00023018"/>
    </source>
</evidence>
<evidence type="ECO:0000313" key="10">
    <source>
        <dbReference type="EMBL" id="ESP00285.1"/>
    </source>
</evidence>
<dbReference type="GO" id="GO:0030659">
    <property type="term" value="C:cytoplasmic vesicle membrane"/>
    <property type="evidence" value="ECO:0007669"/>
    <property type="project" value="UniProtKB-SubCell"/>
</dbReference>
<dbReference type="OMA" id="WGRTEHC"/>
<evidence type="ECO:0000256" key="7">
    <source>
        <dbReference type="SAM" id="MobiDB-lite"/>
    </source>
</evidence>
<dbReference type="GeneID" id="20234386"/>
<name>V4CE93_LOTGI</name>
<dbReference type="Proteomes" id="UP000030746">
    <property type="component" value="Unassembled WGS sequence"/>
</dbReference>
<dbReference type="Pfam" id="PF00566">
    <property type="entry name" value="RabGAP-TBC"/>
    <property type="match status" value="1"/>
</dbReference>
<keyword evidence="3" id="KW-0770">Synapse</keyword>
<evidence type="ECO:0000259" key="9">
    <source>
        <dbReference type="PROSITE" id="PS51886"/>
    </source>
</evidence>
<sequence length="588" mass="67311">MQGPVTNNQITEEHHDVQNPAINGNDQDSSHPDENHAGNKQEHGNAPLDSSFPDSHSVFTDFVSLQGLKHDVTLSTDTSGSSEVYDDSEEQLILVLKLGSVKHMKQFLRLRYWMVDHEIRESLWLNLCRYLHKADGDIYEEIVQELFPDDNIQDIALPGFIDHAHLTPYYLTNDGIREVAKILAVLNHMNPDITYCPPVFSLACLFLHYMNSNECFNCLYGLLRCKDMTYLMQTKVAWNASKLVFRDLAKKHAKSGYTFILRQTSNIDSVFDRWIWWIFSDLPFEFVVKIVDCFLLEGVKVLYRVALAVLILYTKYNSKVSGQQQVFGSNHSSNIKHFCETMPSCISITKLLKVAFGIRGLTRKEIKKLQVKNEMYVNSKAVLSNHEISRSQSHRSFHGVTLPLSRSFNNRTLYEFSILFQIHLIWSWLPPRLAVCQPTLLYTSEEHGTSLRTLYSKVEDYHQTIIVIQTTVGEIFGAFCSASWCERKSSNKNLSYFGTGETFVFSLYPKKEKYEWVGILNEDIKRTASMFLAGDNSVMTIGGGSGEAIQLDENLEHCRSERCDTFENEALCATKDFTCKVVEVYGFE</sequence>
<dbReference type="GO" id="GO:0012505">
    <property type="term" value="C:endomembrane system"/>
    <property type="evidence" value="ECO:0007669"/>
    <property type="project" value="UniProtKB-SubCell"/>
</dbReference>
<reference evidence="10 11" key="1">
    <citation type="journal article" date="2013" name="Nature">
        <title>Insights into bilaterian evolution from three spiralian genomes.</title>
        <authorList>
            <person name="Simakov O."/>
            <person name="Marletaz F."/>
            <person name="Cho S.J."/>
            <person name="Edsinger-Gonzales E."/>
            <person name="Havlak P."/>
            <person name="Hellsten U."/>
            <person name="Kuo D.H."/>
            <person name="Larsson T."/>
            <person name="Lv J."/>
            <person name="Arendt D."/>
            <person name="Savage R."/>
            <person name="Osoegawa K."/>
            <person name="de Jong P."/>
            <person name="Grimwood J."/>
            <person name="Chapman J.A."/>
            <person name="Shapiro H."/>
            <person name="Aerts A."/>
            <person name="Otillar R.P."/>
            <person name="Terry A.Y."/>
            <person name="Boore J.L."/>
            <person name="Grigoriev I.V."/>
            <person name="Lindberg D.R."/>
            <person name="Seaver E.C."/>
            <person name="Weisblat D.A."/>
            <person name="Putnam N.H."/>
            <person name="Rokhsar D.S."/>
        </authorList>
    </citation>
    <scope>NUCLEOTIDE SEQUENCE [LARGE SCALE GENOMIC DNA]</scope>
</reference>
<dbReference type="PANTHER" id="PTHR23354">
    <property type="entry name" value="NUCLEOLAR PROTEIN 7/ESTROGEN RECEPTOR COACTIVATOR-RELATED"/>
    <property type="match status" value="1"/>
</dbReference>
<evidence type="ECO:0000259" key="8">
    <source>
        <dbReference type="PROSITE" id="PS50086"/>
    </source>
</evidence>
<accession>V4CE93</accession>
<dbReference type="STRING" id="225164.V4CE93"/>
<dbReference type="KEGG" id="lgi:LOTGIDRAFT_141064"/>
<protein>
    <recommendedName>
        <fullName evidence="12">TLDc domain-containing protein</fullName>
    </recommendedName>
</protein>
<dbReference type="EMBL" id="KB200786">
    <property type="protein sequence ID" value="ESP00285.1"/>
    <property type="molecule type" value="Genomic_DNA"/>
</dbReference>
<dbReference type="GO" id="GO:0045202">
    <property type="term" value="C:synapse"/>
    <property type="evidence" value="ECO:0007669"/>
    <property type="project" value="UniProtKB-SubCell"/>
</dbReference>
<comment type="subcellular location">
    <subcellularLocation>
        <location evidence="1">Cytoplasmic vesicle membrane</location>
    </subcellularLocation>
    <subcellularLocation>
        <location evidence="2">Endomembrane system</location>
        <topology evidence="2">Peripheral membrane protein</topology>
    </subcellularLocation>
    <subcellularLocation>
        <location evidence="6">Synapse</location>
    </subcellularLocation>
</comment>
<dbReference type="Gene3D" id="1.10.472.80">
    <property type="entry name" value="Ypt/Rab-GAP domain of gyp1p, domain 3"/>
    <property type="match status" value="1"/>
</dbReference>
<dbReference type="PANTHER" id="PTHR23354:SF122">
    <property type="entry name" value="GTPASE-ACTIVATING PROTEIN SKYWALKER"/>
    <property type="match status" value="1"/>
</dbReference>
<dbReference type="PROSITE" id="PS51886">
    <property type="entry name" value="TLDC"/>
    <property type="match status" value="1"/>
</dbReference>
<feature type="region of interest" description="Disordered" evidence="7">
    <location>
        <begin position="1"/>
        <end position="51"/>
    </location>
</feature>